<dbReference type="InterPro" id="IPR001227">
    <property type="entry name" value="Ac_transferase_dom_sf"/>
</dbReference>
<comment type="caution">
    <text evidence="13">The sequence shown here is derived from an EMBL/GenBank/DDBJ whole genome shotgun (WGS) entry which is preliminary data.</text>
</comment>
<evidence type="ECO:0000256" key="3">
    <source>
        <dbReference type="ARBA" id="ARBA00022553"/>
    </source>
</evidence>
<dbReference type="InterPro" id="IPR042104">
    <property type="entry name" value="PKS_dehydratase_sf"/>
</dbReference>
<evidence type="ECO:0000256" key="4">
    <source>
        <dbReference type="ARBA" id="ARBA00022679"/>
    </source>
</evidence>
<dbReference type="SMART" id="SM00822">
    <property type="entry name" value="PKS_KR"/>
    <property type="match status" value="1"/>
</dbReference>
<dbReference type="SMART" id="SM00825">
    <property type="entry name" value="PKS_KS"/>
    <property type="match status" value="1"/>
</dbReference>
<dbReference type="InterPro" id="IPR049900">
    <property type="entry name" value="PKS_mFAS_DH"/>
</dbReference>
<dbReference type="Pfam" id="PF13602">
    <property type="entry name" value="ADH_zinc_N_2"/>
    <property type="match status" value="1"/>
</dbReference>
<feature type="active site" description="Proton donor; for dehydratase activity" evidence="9">
    <location>
        <position position="1187"/>
    </location>
</feature>
<dbReference type="GO" id="GO:0030639">
    <property type="term" value="P:polyketide biosynthetic process"/>
    <property type="evidence" value="ECO:0007669"/>
    <property type="project" value="UniProtKB-ARBA"/>
</dbReference>
<dbReference type="PANTHER" id="PTHR43775">
    <property type="entry name" value="FATTY ACID SYNTHASE"/>
    <property type="match status" value="1"/>
</dbReference>
<keyword evidence="4" id="KW-0808">Transferase</keyword>
<organism evidence="13 14">
    <name type="scientific">Stachybotrys elegans</name>
    <dbReference type="NCBI Taxonomy" id="80388"/>
    <lineage>
        <taxon>Eukaryota</taxon>
        <taxon>Fungi</taxon>
        <taxon>Dikarya</taxon>
        <taxon>Ascomycota</taxon>
        <taxon>Pezizomycotina</taxon>
        <taxon>Sordariomycetes</taxon>
        <taxon>Hypocreomycetidae</taxon>
        <taxon>Hypocreales</taxon>
        <taxon>Stachybotryaceae</taxon>
        <taxon>Stachybotrys</taxon>
    </lineage>
</organism>
<dbReference type="GO" id="GO:0016491">
    <property type="term" value="F:oxidoreductase activity"/>
    <property type="evidence" value="ECO:0007669"/>
    <property type="project" value="UniProtKB-KW"/>
</dbReference>
<dbReference type="InterPro" id="IPR013154">
    <property type="entry name" value="ADH-like_N"/>
</dbReference>
<dbReference type="InterPro" id="IPR016035">
    <property type="entry name" value="Acyl_Trfase/lysoPLipase"/>
</dbReference>
<dbReference type="Pfam" id="PF08242">
    <property type="entry name" value="Methyltransf_12"/>
    <property type="match status" value="1"/>
</dbReference>
<evidence type="ECO:0000256" key="2">
    <source>
        <dbReference type="ARBA" id="ARBA00022450"/>
    </source>
</evidence>
<comment type="pathway">
    <text evidence="1">Secondary metabolite biosynthesis.</text>
</comment>
<dbReference type="SUPFAM" id="SSF52151">
    <property type="entry name" value="FabD/lysophospholipase-like"/>
    <property type="match status" value="1"/>
</dbReference>
<dbReference type="InterPro" id="IPR020841">
    <property type="entry name" value="PKS_Beta-ketoAc_synthase_dom"/>
</dbReference>
<protein>
    <submittedName>
        <fullName evidence="13">Reducing type I polyketide synthase</fullName>
    </submittedName>
</protein>
<evidence type="ECO:0000313" key="14">
    <source>
        <dbReference type="Proteomes" id="UP000813444"/>
    </source>
</evidence>
<dbReference type="SMART" id="SM00829">
    <property type="entry name" value="PKS_ER"/>
    <property type="match status" value="1"/>
</dbReference>
<dbReference type="Gene3D" id="3.40.50.720">
    <property type="entry name" value="NAD(P)-binding Rossmann-like Domain"/>
    <property type="match status" value="1"/>
</dbReference>
<dbReference type="InterPro" id="IPR013968">
    <property type="entry name" value="PKS_KR"/>
</dbReference>
<dbReference type="Gene3D" id="1.10.1200.10">
    <property type="entry name" value="ACP-like"/>
    <property type="match status" value="1"/>
</dbReference>
<dbReference type="SMART" id="SM00823">
    <property type="entry name" value="PKS_PP"/>
    <property type="match status" value="1"/>
</dbReference>
<evidence type="ECO:0000256" key="5">
    <source>
        <dbReference type="ARBA" id="ARBA00022857"/>
    </source>
</evidence>
<evidence type="ECO:0000259" key="11">
    <source>
        <dbReference type="PROSITE" id="PS52004"/>
    </source>
</evidence>
<dbReference type="SMART" id="SM00826">
    <property type="entry name" value="PKS_DH"/>
    <property type="match status" value="1"/>
</dbReference>
<feature type="region of interest" description="N-terminal hotdog fold" evidence="9">
    <location>
        <begin position="966"/>
        <end position="1099"/>
    </location>
</feature>
<reference evidence="13" key="1">
    <citation type="journal article" date="2021" name="Nat. Commun.">
        <title>Genetic determinants of endophytism in the Arabidopsis root mycobiome.</title>
        <authorList>
            <person name="Mesny F."/>
            <person name="Miyauchi S."/>
            <person name="Thiergart T."/>
            <person name="Pickel B."/>
            <person name="Atanasova L."/>
            <person name="Karlsson M."/>
            <person name="Huettel B."/>
            <person name="Barry K.W."/>
            <person name="Haridas S."/>
            <person name="Chen C."/>
            <person name="Bauer D."/>
            <person name="Andreopoulos W."/>
            <person name="Pangilinan J."/>
            <person name="LaButti K."/>
            <person name="Riley R."/>
            <person name="Lipzen A."/>
            <person name="Clum A."/>
            <person name="Drula E."/>
            <person name="Henrissat B."/>
            <person name="Kohler A."/>
            <person name="Grigoriev I.V."/>
            <person name="Martin F.M."/>
            <person name="Hacquard S."/>
        </authorList>
    </citation>
    <scope>NUCLEOTIDE SEQUENCE</scope>
    <source>
        <strain evidence="13">MPI-CAGE-CH-0235</strain>
    </source>
</reference>
<dbReference type="GO" id="GO:0006633">
    <property type="term" value="P:fatty acid biosynthetic process"/>
    <property type="evidence" value="ECO:0007669"/>
    <property type="project" value="TreeGrafter"/>
</dbReference>
<feature type="domain" description="Carrier" evidence="10">
    <location>
        <begin position="2478"/>
        <end position="2555"/>
    </location>
</feature>
<keyword evidence="14" id="KW-1185">Reference proteome</keyword>
<dbReference type="InterPro" id="IPR050091">
    <property type="entry name" value="PKS_NRPS_Biosynth_Enz"/>
</dbReference>
<dbReference type="InterPro" id="IPR014031">
    <property type="entry name" value="Ketoacyl_synth_C"/>
</dbReference>
<dbReference type="SUPFAM" id="SSF53335">
    <property type="entry name" value="S-adenosyl-L-methionine-dependent methyltransferases"/>
    <property type="match status" value="1"/>
</dbReference>
<dbReference type="Pfam" id="PF08659">
    <property type="entry name" value="KR"/>
    <property type="match status" value="1"/>
</dbReference>
<dbReference type="PROSITE" id="PS52004">
    <property type="entry name" value="KS3_2"/>
    <property type="match status" value="1"/>
</dbReference>
<dbReference type="Gene3D" id="3.90.180.10">
    <property type="entry name" value="Medium-chain alcohol dehydrogenases, catalytic domain"/>
    <property type="match status" value="1"/>
</dbReference>
<dbReference type="InterPro" id="IPR009081">
    <property type="entry name" value="PP-bd_ACP"/>
</dbReference>
<dbReference type="InterPro" id="IPR016039">
    <property type="entry name" value="Thiolase-like"/>
</dbReference>
<evidence type="ECO:0000313" key="13">
    <source>
        <dbReference type="EMBL" id="KAH7303554.1"/>
    </source>
</evidence>
<dbReference type="PANTHER" id="PTHR43775:SF29">
    <property type="entry name" value="ASPERFURANONE POLYKETIDE SYNTHASE AFOG-RELATED"/>
    <property type="match status" value="1"/>
</dbReference>
<keyword evidence="7" id="KW-0511">Multifunctional enzyme</keyword>
<dbReference type="GO" id="GO:0031177">
    <property type="term" value="F:phosphopantetheine binding"/>
    <property type="evidence" value="ECO:0007669"/>
    <property type="project" value="InterPro"/>
</dbReference>
<evidence type="ECO:0000259" key="10">
    <source>
        <dbReference type="PROSITE" id="PS50075"/>
    </source>
</evidence>
<dbReference type="Gene3D" id="3.40.50.150">
    <property type="entry name" value="Vaccinia Virus protein VP39"/>
    <property type="match status" value="1"/>
</dbReference>
<dbReference type="OrthoDB" id="5122774at2759"/>
<dbReference type="Gene3D" id="3.40.366.10">
    <property type="entry name" value="Malonyl-Coenzyme A Acyl Carrier Protein, domain 2"/>
    <property type="match status" value="1"/>
</dbReference>
<dbReference type="InterPro" id="IPR013217">
    <property type="entry name" value="Methyltransf_12"/>
</dbReference>
<dbReference type="PROSITE" id="PS00012">
    <property type="entry name" value="PHOSPHOPANTETHEINE"/>
    <property type="match status" value="1"/>
</dbReference>
<dbReference type="SUPFAM" id="SSF55048">
    <property type="entry name" value="Probable ACP-binding domain of malonyl-CoA ACP transacylase"/>
    <property type="match status" value="1"/>
</dbReference>
<proteinExistence type="predicted"/>
<dbReference type="Pfam" id="PF16197">
    <property type="entry name" value="KAsynt_C_assoc"/>
    <property type="match status" value="1"/>
</dbReference>
<feature type="active site" description="Proton acceptor; for dehydratase activity" evidence="9">
    <location>
        <position position="998"/>
    </location>
</feature>
<dbReference type="CDD" id="cd00833">
    <property type="entry name" value="PKS"/>
    <property type="match status" value="1"/>
</dbReference>
<dbReference type="SUPFAM" id="SSF47336">
    <property type="entry name" value="ACP-like"/>
    <property type="match status" value="1"/>
</dbReference>
<evidence type="ECO:0000256" key="6">
    <source>
        <dbReference type="ARBA" id="ARBA00023002"/>
    </source>
</evidence>
<dbReference type="Pfam" id="PF00550">
    <property type="entry name" value="PP-binding"/>
    <property type="match status" value="1"/>
</dbReference>
<accession>A0A8K0SG59</accession>
<dbReference type="CDD" id="cd02440">
    <property type="entry name" value="AdoMet_MTases"/>
    <property type="match status" value="1"/>
</dbReference>
<dbReference type="SUPFAM" id="SSF51735">
    <property type="entry name" value="NAD(P)-binding Rossmann-fold domains"/>
    <property type="match status" value="2"/>
</dbReference>
<dbReference type="SUPFAM" id="SSF50129">
    <property type="entry name" value="GroES-like"/>
    <property type="match status" value="1"/>
</dbReference>
<dbReference type="InterPro" id="IPR032821">
    <property type="entry name" value="PKS_assoc"/>
</dbReference>
<evidence type="ECO:0000256" key="7">
    <source>
        <dbReference type="ARBA" id="ARBA00023268"/>
    </source>
</evidence>
<dbReference type="InterPro" id="IPR011032">
    <property type="entry name" value="GroES-like_sf"/>
</dbReference>
<dbReference type="InterPro" id="IPR036291">
    <property type="entry name" value="NAD(P)-bd_dom_sf"/>
</dbReference>
<keyword evidence="2" id="KW-0596">Phosphopantetheine</keyword>
<dbReference type="PROSITE" id="PS50075">
    <property type="entry name" value="CARRIER"/>
    <property type="match status" value="1"/>
</dbReference>
<dbReference type="InterPro" id="IPR020806">
    <property type="entry name" value="PKS_PP-bd"/>
</dbReference>
<feature type="region of interest" description="C-terminal hotdog fold" evidence="9">
    <location>
        <begin position="1123"/>
        <end position="1277"/>
    </location>
</feature>
<dbReference type="InterPro" id="IPR057326">
    <property type="entry name" value="KR_dom"/>
</dbReference>
<dbReference type="InterPro" id="IPR049551">
    <property type="entry name" value="PKS_DH_C"/>
</dbReference>
<dbReference type="InterPro" id="IPR049552">
    <property type="entry name" value="PKS_DH_N"/>
</dbReference>
<dbReference type="Gene3D" id="3.40.47.10">
    <property type="match status" value="1"/>
</dbReference>
<dbReference type="SMART" id="SM00827">
    <property type="entry name" value="PKS_AT"/>
    <property type="match status" value="1"/>
</dbReference>
<dbReference type="Proteomes" id="UP000813444">
    <property type="component" value="Unassembled WGS sequence"/>
</dbReference>
<dbReference type="InterPro" id="IPR014043">
    <property type="entry name" value="Acyl_transferase_dom"/>
</dbReference>
<dbReference type="InterPro" id="IPR014030">
    <property type="entry name" value="Ketoacyl_synth_N"/>
</dbReference>
<dbReference type="Pfam" id="PF21089">
    <property type="entry name" value="PKS_DH_N"/>
    <property type="match status" value="1"/>
</dbReference>
<dbReference type="PROSITE" id="PS52019">
    <property type="entry name" value="PKS_MFAS_DH"/>
    <property type="match status" value="1"/>
</dbReference>
<keyword evidence="8" id="KW-0012">Acyltransferase</keyword>
<gene>
    <name evidence="13" type="ORF">B0I35DRAFT_446608</name>
</gene>
<dbReference type="EMBL" id="JAGPNK010000032">
    <property type="protein sequence ID" value="KAH7303554.1"/>
    <property type="molecule type" value="Genomic_DNA"/>
</dbReference>
<sequence length="2561" mass="280312">MSPDAATNEAVLEDIQQEPIAIIGFAFKYPQDATDSDSFWKMLVEARCASTPIPPERMNVSSFYHPDPKRHDSFNFRNGHFLKESLEKFDASFFSIQPTEAAAMDPHQRGLLETTYHALEAAGISMDAVRGTATSVYSASFGDDYRVGLFRDADRMPTYSILGTSASTLANRISWFYDLRGASLNVDSACSSSLVAMDQACQNLRAGASNMSIVTGGNVILDPGNLVAHANFGLLSAEGRCFSFDHRASGYSTGEGYGVLILKRLTDAIRDNNCIRAVVRSTGSNSDGRTPGISQPSQEAQEALIRETYRKAGLDMKVTRFFEAHATGTSIGDPIEAGAIGHAFKDSRPRDEPLIVGALKSNIGHLEAGSGVASVIKTILVLESGIIPPNANFEKTNPEIDIGALNIKFPLEPQPWPSTGLRRASVNSFGFGGTNGHAVLEDAYNHLRLRSLTGRHYTNPQPLQSVAASSAVGATQTSATNGHSSPAAEIVTSGNANPVLPRLLVWSAADQDSLNQLVKLYQDHFRRHSVDIAKDQYLERLASTLAAHRTSLPWRTYSVVETSKELPEIRITNSPVKRISKPNLAFVFTGQGAQSAQMGLELLALPAFSSSLTQADAYFSSLGSNWSLLDELRKDEGNTRIHEAEFSQPICTAVQVALVDLLSSLSIFPVAVTGHSSGEIAAAYCCGSISRESAWKIAYQRGVVAASLAHPENPAGAMMAAGLSAEDVAPYFASLKKLFGGCDVVVACVNSPKSITLSGAEEQINALGSILEEAGIFNRKLRVNVPYHSLWMDKVSSKYLELLGSIEAGHSDRSAVMVSSLRGRPVSRDELQSAQYWVDNLTSPVLFSQAIKSLCEPGPSSQVHVDLLLEVGPHSALQGPIRDTTSILSSHPEYTSCLRRKTRHSFFEAMGKLHCLGFPVDVTGLHGDSSLPFLHNLPSYPFNHAQSYWISGVTDKGYRFRKHPRHDLLGIPVPEWAPEDARWRHRITSTEMPWVLDHVVNGAVLYPATGMIAMAIEGAKQTAEPGRPIVGFEIENLHLKTSLVIPKGSDGVETMFSLRRQYDRRTKLSSWSEFILSHYKDDAWVENCRGMISIKYDDISHYFDAKQIAQHQEDFERLSAECKQPVYTDAFYRYLDECGIHWGPDFQCLDQTYCGGKLSAVSKVRLFEESGEDNPSLNYTVHPATLDAILHLHYVGMTKGGTRPIPTMVPAGIRKIWVSNRNLKSPTWTSVQARSTTIFTSSRQSDSTVVALSEETGEVCVVAEGIVSVTVANLESSMGIVLPEQRYHLISWKPDVTLMSQQEFTTIGSTDASQDMRGYFADLTLLSLMCINDALKTISDAEVQEMDSHHQKYVAWIKRKMSEFYSGNLPGASPAWKELMDDPELGKRLYGSVSAASSQGKLFAEVGKSIAAVLRKEISYHELLFSGDLTSNFYRDMFKTAHLDPALISYLGALAHKHPNMNILEIGSGTGGLTEYVLDVLSSNEQGGKLSAPRFRQFCFTDISPAFLDKGRNRFSEYGDRMDYKLFNVQEDPVKQGLDDSYDLILAFGVLHITTDLAQTLKNVRKILRPGGKLIICDPTRPELLRSGFVFGLLPGWWLSTEEYRPWGPLATEDQWGQLLAANGFSGLDLVMHDYPNEDCHELSVFVTTAMQSSSIPKISLVTDTTSSEQMAIADAVRKSMLDLGSPQVDVVSLLSSSSQADVKERLYISLLEYATPMLYDLDEETFENLRTFLLSTKAVLWVTGGAHSNLSSPRLAAAEGFFRALRNEDVSVSYVVLALEPSPKTLQRHVENIRKVVKEMLHASDQEPTVEFREVDGLLQVNRLIEAPSIQDTLCDHRLPFHSVTEQLGSHQALQLEIEKPGQFDTFRFVQVEAAPLAPSEVEVQVKAVGLTNLDSLVATGRLQGTMGGECSGVVIRAGPQSELQPGARVAFCGSGLLGTRARSTSAVAIPDGISFEEAASIPLPFTTAFYALTEVTRVRPRDSILIHNGSSSVGQACIQVALSLSLEAFVTVATSEESELLQRLFSLPANRIICGQPFAAEVKRLTQGKGVNIVLNTLDEDGTMASWDCLAPFGRFVEVGPDFKSNARRLNLPNSSNLSYHTTDIFSLVKHVPELAKKLLKDAMSLFTTGRGQISQPLSQYPSSQAPDAFRKLLDLGKTVITFSESDIVKKELIRKPMFSFDENATYVVSGGLGTCGRVISEWMVERGAKHLLLLSRSGVAAAPAFVESLRQRGAQIEAPPCNVGQVSSLRSVLEAAKATMPPIKGCIQAAVVIDNVIFTRMSYTQWRSVTGAKFAGSWNLHQELPKGMDFFILLSSMSGCIGFQSQAHYDAGNAFQDQLARHRLAQGERGVSLNLGPIDLDGPNYRTANFRDLVFNSGFHLKQSADDLCDLLELVCSEEKAALRPQSHSQIVMGIEDPARVRAKGRSEPIWMQKALFSHFYTRGSGVSNDGAADSRRKAPNSAGPKLAAATTDADAAKVVTEALIQELSGVLGRAPDAFELHQPLHAYGLDSLVAVDVRNWFAREFKADVPVFDLMGTTTLEEIGQMVSQRSPYRKKD</sequence>
<dbReference type="InterPro" id="IPR029063">
    <property type="entry name" value="SAM-dependent_MTases_sf"/>
</dbReference>
<feature type="domain" description="PKS/mFAS DH" evidence="12">
    <location>
        <begin position="966"/>
        <end position="1277"/>
    </location>
</feature>
<dbReference type="InterPro" id="IPR036736">
    <property type="entry name" value="ACP-like_sf"/>
</dbReference>
<dbReference type="SUPFAM" id="SSF53901">
    <property type="entry name" value="Thiolase-like"/>
    <property type="match status" value="1"/>
</dbReference>
<keyword evidence="5" id="KW-0521">NADP</keyword>
<dbReference type="Pfam" id="PF02801">
    <property type="entry name" value="Ketoacyl-synt_C"/>
    <property type="match status" value="1"/>
</dbReference>
<dbReference type="CDD" id="cd05195">
    <property type="entry name" value="enoyl_red"/>
    <property type="match status" value="1"/>
</dbReference>
<dbReference type="InterPro" id="IPR056501">
    <property type="entry name" value="NAD-bd_HRPKS_sdrA"/>
</dbReference>
<dbReference type="Pfam" id="PF14765">
    <property type="entry name" value="PS-DH"/>
    <property type="match status" value="1"/>
</dbReference>
<dbReference type="Pfam" id="PF00109">
    <property type="entry name" value="ketoacyl-synt"/>
    <property type="match status" value="1"/>
</dbReference>
<keyword evidence="3" id="KW-0597">Phosphoprotein</keyword>
<keyword evidence="6" id="KW-0560">Oxidoreductase</keyword>
<evidence type="ECO:0000259" key="12">
    <source>
        <dbReference type="PROSITE" id="PS52019"/>
    </source>
</evidence>
<evidence type="ECO:0000256" key="8">
    <source>
        <dbReference type="ARBA" id="ARBA00023315"/>
    </source>
</evidence>
<dbReference type="InterPro" id="IPR020843">
    <property type="entry name" value="ER"/>
</dbReference>
<dbReference type="InterPro" id="IPR006162">
    <property type="entry name" value="Ppantetheine_attach_site"/>
</dbReference>
<name>A0A8K0SG59_9HYPO</name>
<dbReference type="InterPro" id="IPR020807">
    <property type="entry name" value="PKS_DH"/>
</dbReference>
<dbReference type="InterPro" id="IPR016036">
    <property type="entry name" value="Malonyl_transacylase_ACP-bd"/>
</dbReference>
<feature type="domain" description="Ketosynthase family 3 (KS3)" evidence="11">
    <location>
        <begin position="17"/>
        <end position="442"/>
    </location>
</feature>
<evidence type="ECO:0000256" key="9">
    <source>
        <dbReference type="PROSITE-ProRule" id="PRU01363"/>
    </source>
</evidence>
<dbReference type="Pfam" id="PF00698">
    <property type="entry name" value="Acyl_transf_1"/>
    <property type="match status" value="1"/>
</dbReference>
<dbReference type="Gene3D" id="3.10.129.110">
    <property type="entry name" value="Polyketide synthase dehydratase"/>
    <property type="match status" value="1"/>
</dbReference>
<dbReference type="Pfam" id="PF23114">
    <property type="entry name" value="NAD-bd_HRPKS_sdrA"/>
    <property type="match status" value="1"/>
</dbReference>
<evidence type="ECO:0000256" key="1">
    <source>
        <dbReference type="ARBA" id="ARBA00005179"/>
    </source>
</evidence>
<dbReference type="GO" id="GO:0004312">
    <property type="term" value="F:fatty acid synthase activity"/>
    <property type="evidence" value="ECO:0007669"/>
    <property type="project" value="TreeGrafter"/>
</dbReference>
<dbReference type="Pfam" id="PF08240">
    <property type="entry name" value="ADH_N"/>
    <property type="match status" value="1"/>
</dbReference>